<dbReference type="Proteomes" id="UP001143463">
    <property type="component" value="Unassembled WGS sequence"/>
</dbReference>
<dbReference type="PANTHER" id="PTHR22642:SF2">
    <property type="entry name" value="PROTEIN LONG AFTER FAR-RED 3"/>
    <property type="match status" value="1"/>
</dbReference>
<accession>A0A9W6NVZ6</accession>
<dbReference type="RefSeq" id="WP_156066927.1">
    <property type="nucleotide sequence ID" value="NZ_BAAAUZ010000030.1"/>
</dbReference>
<dbReference type="Gene3D" id="3.20.20.140">
    <property type="entry name" value="Metal-dependent hydrolases"/>
    <property type="match status" value="1"/>
</dbReference>
<reference evidence="2" key="2">
    <citation type="submission" date="2023-01" db="EMBL/GenBank/DDBJ databases">
        <authorList>
            <person name="Sun Q."/>
            <person name="Evtushenko L."/>
        </authorList>
    </citation>
    <scope>NUCLEOTIDE SEQUENCE</scope>
    <source>
        <strain evidence="2">VKM Ac-1069</strain>
    </source>
</reference>
<dbReference type="InterPro" id="IPR013108">
    <property type="entry name" value="Amidohydro_3"/>
</dbReference>
<name>A0A9W6NVZ6_9PSEU</name>
<gene>
    <name evidence="2" type="ORF">GCM10017577_22220</name>
</gene>
<keyword evidence="3" id="KW-1185">Reference proteome</keyword>
<evidence type="ECO:0000313" key="3">
    <source>
        <dbReference type="Proteomes" id="UP001143463"/>
    </source>
</evidence>
<dbReference type="Gene3D" id="3.10.310.70">
    <property type="match status" value="1"/>
</dbReference>
<dbReference type="InterPro" id="IPR032466">
    <property type="entry name" value="Metal_Hydrolase"/>
</dbReference>
<protein>
    <submittedName>
        <fullName evidence="2">Amidohydrolase</fullName>
    </submittedName>
</protein>
<dbReference type="GO" id="GO:0016810">
    <property type="term" value="F:hydrolase activity, acting on carbon-nitrogen (but not peptide) bonds"/>
    <property type="evidence" value="ECO:0007669"/>
    <property type="project" value="InterPro"/>
</dbReference>
<dbReference type="InterPro" id="IPR011059">
    <property type="entry name" value="Metal-dep_hydrolase_composite"/>
</dbReference>
<dbReference type="Pfam" id="PF07969">
    <property type="entry name" value="Amidohydro_3"/>
    <property type="match status" value="1"/>
</dbReference>
<dbReference type="AlphaFoldDB" id="A0A9W6NVZ6"/>
<evidence type="ECO:0000313" key="2">
    <source>
        <dbReference type="EMBL" id="GLL11081.1"/>
    </source>
</evidence>
<sequence length="498" mass="51018">MSRTLLTGLRLPDRPGPVAIETEAGRVTWTGEPEQARDRSGARVEDLDGVLLTSPFVDAHVHATASGLLLDGLDLTPCATAEEVLAAVAAAAGAAPASAVVWGHGWEEDRWSGAPPTRAELDRAAAGRAVYLSRIDVHSALVSTALVDRAPGAVRAAGWSPTGPLSADAHHHVRRAALAALDPAQRRSAQRAFLDHAAAHGVAEVHECAGPEISGRADLADLLGSGHGVHVVGYWGEAVDSPEAAAALRAGTGAHGLAGDLFVDGSLGSRTAALHTPYRDAPGCTGNRYVEPETLAAHLTACTRAGIQAGFHVIGEAAVEDAVAALEEAARRTSPAAVRAVRHRLEHLEMVDAGQAARLAALGAVASVQPLFDALWGGPDGMYTARLGAERARGMNPFRALDEAGVVLAFGSDSPVTPPDPWAAVRAATAHRTPSSSVDEATALAAHTAGGRHAAGGSGTPVPVTGGPASFALWDGTECLRTVREGRVLHRTGGGPEE</sequence>
<dbReference type="SUPFAM" id="SSF51338">
    <property type="entry name" value="Composite domain of metallo-dependent hydrolases"/>
    <property type="match status" value="1"/>
</dbReference>
<dbReference type="PANTHER" id="PTHR22642">
    <property type="entry name" value="IMIDAZOLONEPROPIONASE"/>
    <property type="match status" value="1"/>
</dbReference>
<proteinExistence type="predicted"/>
<comment type="caution">
    <text evidence="2">The sequence shown here is derived from an EMBL/GenBank/DDBJ whole genome shotgun (WGS) entry which is preliminary data.</text>
</comment>
<feature type="domain" description="Amidohydrolase 3" evidence="1">
    <location>
        <begin position="43"/>
        <end position="477"/>
    </location>
</feature>
<dbReference type="SUPFAM" id="SSF51556">
    <property type="entry name" value="Metallo-dependent hydrolases"/>
    <property type="match status" value="1"/>
</dbReference>
<dbReference type="Gene3D" id="2.30.40.10">
    <property type="entry name" value="Urease, subunit C, domain 1"/>
    <property type="match status" value="1"/>
</dbReference>
<organism evidence="2 3">
    <name type="scientific">Pseudonocardia halophobica</name>
    <dbReference type="NCBI Taxonomy" id="29401"/>
    <lineage>
        <taxon>Bacteria</taxon>
        <taxon>Bacillati</taxon>
        <taxon>Actinomycetota</taxon>
        <taxon>Actinomycetes</taxon>
        <taxon>Pseudonocardiales</taxon>
        <taxon>Pseudonocardiaceae</taxon>
        <taxon>Pseudonocardia</taxon>
    </lineage>
</organism>
<reference evidence="2" key="1">
    <citation type="journal article" date="2014" name="Int. J. Syst. Evol. Microbiol.">
        <title>Complete genome sequence of Corynebacterium casei LMG S-19264T (=DSM 44701T), isolated from a smear-ripened cheese.</title>
        <authorList>
            <consortium name="US DOE Joint Genome Institute (JGI-PGF)"/>
            <person name="Walter F."/>
            <person name="Albersmeier A."/>
            <person name="Kalinowski J."/>
            <person name="Ruckert C."/>
        </authorList>
    </citation>
    <scope>NUCLEOTIDE SEQUENCE</scope>
    <source>
        <strain evidence="2">VKM Ac-1069</strain>
    </source>
</reference>
<evidence type="ECO:0000259" key="1">
    <source>
        <dbReference type="Pfam" id="PF07969"/>
    </source>
</evidence>
<dbReference type="EMBL" id="BSFQ01000007">
    <property type="protein sequence ID" value="GLL11081.1"/>
    <property type="molecule type" value="Genomic_DNA"/>
</dbReference>